<dbReference type="InterPro" id="IPR039903">
    <property type="entry name" value="Zswim2"/>
</dbReference>
<organism evidence="9 10">
    <name type="scientific">Triplophysa rosa</name>
    <name type="common">Cave loach</name>
    <dbReference type="NCBI Taxonomy" id="992332"/>
    <lineage>
        <taxon>Eukaryota</taxon>
        <taxon>Metazoa</taxon>
        <taxon>Chordata</taxon>
        <taxon>Craniata</taxon>
        <taxon>Vertebrata</taxon>
        <taxon>Euteleostomi</taxon>
        <taxon>Actinopterygii</taxon>
        <taxon>Neopterygii</taxon>
        <taxon>Teleostei</taxon>
        <taxon>Ostariophysi</taxon>
        <taxon>Cypriniformes</taxon>
        <taxon>Nemacheilidae</taxon>
        <taxon>Triplophysa</taxon>
    </lineage>
</organism>
<evidence type="ECO:0000313" key="10">
    <source>
        <dbReference type="Proteomes" id="UP001059041"/>
    </source>
</evidence>
<feature type="domain" description="SWIM-type" evidence="8">
    <location>
        <begin position="105"/>
        <end position="138"/>
    </location>
</feature>
<feature type="region of interest" description="Disordered" evidence="5">
    <location>
        <begin position="526"/>
        <end position="604"/>
    </location>
</feature>
<dbReference type="Gene3D" id="3.30.40.10">
    <property type="entry name" value="Zinc/RING finger domain, C3HC4 (zinc finger)"/>
    <property type="match status" value="2"/>
</dbReference>
<reference evidence="9" key="1">
    <citation type="submission" date="2021-02" db="EMBL/GenBank/DDBJ databases">
        <title>Comparative genomics reveals that relaxation of natural selection precedes convergent phenotypic evolution of cavefish.</title>
        <authorList>
            <person name="Peng Z."/>
        </authorList>
    </citation>
    <scope>NUCLEOTIDE SEQUENCE</scope>
    <source>
        <tissue evidence="9">Muscle</tissue>
    </source>
</reference>
<protein>
    <submittedName>
        <fullName evidence="9">E3 ubiquitin-protein ligase ZSWIM2</fullName>
    </submittedName>
</protein>
<evidence type="ECO:0000259" key="6">
    <source>
        <dbReference type="PROSITE" id="PS50089"/>
    </source>
</evidence>
<dbReference type="EMBL" id="JAFHDT010000007">
    <property type="protein sequence ID" value="KAI7807446.1"/>
    <property type="molecule type" value="Genomic_DNA"/>
</dbReference>
<comment type="caution">
    <text evidence="9">The sequence shown here is derived from an EMBL/GenBank/DDBJ whole genome shotgun (WGS) entry which is preliminary data.</text>
</comment>
<dbReference type="SMART" id="SM00184">
    <property type="entry name" value="RING"/>
    <property type="match status" value="2"/>
</dbReference>
<feature type="compositionally biased region" description="Basic and acidic residues" evidence="5">
    <location>
        <begin position="593"/>
        <end position="604"/>
    </location>
</feature>
<sequence length="604" mass="68463">MSLCECVQSKAVVKCPAGPESLDVIQASLTIEAKPRDTWTLLPLSPDYYKTKDPRIMFRKTAWRKCVSDVTHSHQDRALNTTILILREVGPVGFLLQEDGDSKQYKVCLGDPHTCTCPTFQKEKDLCQHICWILMRKFRLPRDHEYCFQYGLAERQILDLLQGLHVTKTTSHSDRPSCPEPDEDDGRVRQKAIEKDDLCPVCQEELLLKKLPVTYCRFGCGNNIHISCMKVWADHQTKLNSRMLKCPLCRDDFGTLTQLKEEVRNSADVCTYYERECLDKHLGVVCNGCGVCPVVGKCFKCTECSYFHLCEKCFRRHAHPQHSFTCRTKRGHSWQAVSEETRMMDKHTMDRSVSAVTCDVVPNHVMKSLPMVRVRKESKLLHPGVQCRICLSRFQTAQNVRSLPCKHKFHTDCIDALIQKSNCCPLDFHVIYNPLTWNIRVGRTQSSPAPPGVTRSKRTDPHISEFILPCIGLQVQKGHASSVLRPGTRVSGCEGPSSVKSLSQGLQDLYIHSSHIEPFSRKTVMKHGHIKPPNKGLSSAAAERRANPAATFSIKQHTEQRRLDVTHTEPTSTATPSDETTESRCSPQIPHQRRNESGHKGHLH</sequence>
<dbReference type="CDD" id="cd16494">
    <property type="entry name" value="RING-CH-C4HC3_ZSWM2"/>
    <property type="match status" value="1"/>
</dbReference>
<feature type="compositionally biased region" description="Basic and acidic residues" evidence="5">
    <location>
        <begin position="556"/>
        <end position="567"/>
    </location>
</feature>
<feature type="domain" description="RING-type" evidence="6">
    <location>
        <begin position="199"/>
        <end position="250"/>
    </location>
</feature>
<dbReference type="InterPro" id="IPR000433">
    <property type="entry name" value="Znf_ZZ"/>
</dbReference>
<dbReference type="PANTHER" id="PTHR21540:SF3">
    <property type="entry name" value="E3 UBIQUITIN-PROTEIN LIGASE ZSWIM2"/>
    <property type="match status" value="1"/>
</dbReference>
<feature type="compositionally biased region" description="Polar residues" evidence="5">
    <location>
        <begin position="568"/>
        <end position="586"/>
    </location>
</feature>
<dbReference type="Gene3D" id="3.30.60.90">
    <property type="match status" value="1"/>
</dbReference>
<dbReference type="PROSITE" id="PS50089">
    <property type="entry name" value="ZF_RING_2"/>
    <property type="match status" value="2"/>
</dbReference>
<keyword evidence="1" id="KW-0479">Metal-binding</keyword>
<dbReference type="GO" id="GO:0061630">
    <property type="term" value="F:ubiquitin protein ligase activity"/>
    <property type="evidence" value="ECO:0007669"/>
    <property type="project" value="InterPro"/>
</dbReference>
<dbReference type="AlphaFoldDB" id="A0A9W8C4E5"/>
<accession>A0A9W8C4E5</accession>
<evidence type="ECO:0000256" key="1">
    <source>
        <dbReference type="ARBA" id="ARBA00022723"/>
    </source>
</evidence>
<gene>
    <name evidence="9" type="ORF">IRJ41_003954</name>
</gene>
<dbReference type="SUPFAM" id="SSF57850">
    <property type="entry name" value="RING/U-box"/>
    <property type="match status" value="3"/>
</dbReference>
<evidence type="ECO:0000256" key="5">
    <source>
        <dbReference type="SAM" id="MobiDB-lite"/>
    </source>
</evidence>
<dbReference type="Pfam" id="PF13639">
    <property type="entry name" value="zf-RING_2"/>
    <property type="match status" value="1"/>
</dbReference>
<dbReference type="InterPro" id="IPR001841">
    <property type="entry name" value="Znf_RING"/>
</dbReference>
<dbReference type="InterPro" id="IPR013083">
    <property type="entry name" value="Znf_RING/FYVE/PHD"/>
</dbReference>
<dbReference type="SMART" id="SM00291">
    <property type="entry name" value="ZnF_ZZ"/>
    <property type="match status" value="1"/>
</dbReference>
<dbReference type="Pfam" id="PF04434">
    <property type="entry name" value="SWIM"/>
    <property type="match status" value="1"/>
</dbReference>
<dbReference type="PROSITE" id="PS50966">
    <property type="entry name" value="ZF_SWIM"/>
    <property type="match status" value="1"/>
</dbReference>
<evidence type="ECO:0000259" key="8">
    <source>
        <dbReference type="PROSITE" id="PS50966"/>
    </source>
</evidence>
<keyword evidence="3" id="KW-0862">Zinc</keyword>
<dbReference type="PANTHER" id="PTHR21540">
    <property type="entry name" value="RING FINGER AND SWIM DOMAIN-CONTAINING PROTEIN 2"/>
    <property type="match status" value="1"/>
</dbReference>
<keyword evidence="2 4" id="KW-0863">Zinc-finger</keyword>
<dbReference type="InterPro" id="IPR007527">
    <property type="entry name" value="Znf_SWIM"/>
</dbReference>
<evidence type="ECO:0000313" key="9">
    <source>
        <dbReference type="EMBL" id="KAI7807446.1"/>
    </source>
</evidence>
<dbReference type="Proteomes" id="UP001059041">
    <property type="component" value="Linkage Group LG7"/>
</dbReference>
<evidence type="ECO:0000256" key="3">
    <source>
        <dbReference type="ARBA" id="ARBA00022833"/>
    </source>
</evidence>
<dbReference type="GO" id="GO:0008270">
    <property type="term" value="F:zinc ion binding"/>
    <property type="evidence" value="ECO:0007669"/>
    <property type="project" value="UniProtKB-KW"/>
</dbReference>
<dbReference type="Pfam" id="PF00569">
    <property type="entry name" value="ZZ"/>
    <property type="match status" value="1"/>
</dbReference>
<keyword evidence="10" id="KW-1185">Reference proteome</keyword>
<evidence type="ECO:0000259" key="7">
    <source>
        <dbReference type="PROSITE" id="PS50135"/>
    </source>
</evidence>
<dbReference type="PROSITE" id="PS50135">
    <property type="entry name" value="ZF_ZZ_2"/>
    <property type="match status" value="1"/>
</dbReference>
<feature type="domain" description="ZZ-type" evidence="7">
    <location>
        <begin position="281"/>
        <end position="332"/>
    </location>
</feature>
<evidence type="ECO:0000256" key="2">
    <source>
        <dbReference type="ARBA" id="ARBA00022771"/>
    </source>
</evidence>
<feature type="domain" description="RING-type" evidence="6">
    <location>
        <begin position="387"/>
        <end position="427"/>
    </location>
</feature>
<evidence type="ECO:0000256" key="4">
    <source>
        <dbReference type="PROSITE-ProRule" id="PRU00228"/>
    </source>
</evidence>
<proteinExistence type="predicted"/>
<name>A0A9W8C4E5_TRIRA</name>
<dbReference type="InterPro" id="IPR043145">
    <property type="entry name" value="Znf_ZZ_sf"/>
</dbReference>